<name>A0A8S5QZL9_9CAUD</name>
<sequence>MAIKNYTSTVDMYTSLGEIQGALARAGASKIMVDYDAGKPVAVTFAIKTISGTRGFRLPAAVDGTLRVFAKQRVKADRTQAERTAWRNVRDWVLAQIALVESCDAAVDEVFLPYLVDGNGRTLYQAYSAGQLALEG</sequence>
<proteinExistence type="predicted"/>
<evidence type="ECO:0000313" key="1">
    <source>
        <dbReference type="EMBL" id="DAE24181.1"/>
    </source>
</evidence>
<dbReference type="EMBL" id="BK015770">
    <property type="protein sequence ID" value="DAE24181.1"/>
    <property type="molecule type" value="Genomic_DNA"/>
</dbReference>
<accession>A0A8S5QZL9</accession>
<organism evidence="1">
    <name type="scientific">Caudovirales sp. ctNZz8</name>
    <dbReference type="NCBI Taxonomy" id="2826772"/>
    <lineage>
        <taxon>Viruses</taxon>
        <taxon>Duplodnaviria</taxon>
        <taxon>Heunggongvirae</taxon>
        <taxon>Uroviricota</taxon>
        <taxon>Caudoviricetes</taxon>
    </lineage>
</organism>
<reference evidence="1" key="1">
    <citation type="journal article" date="2021" name="Proc. Natl. Acad. Sci. U.S.A.">
        <title>A Catalog of Tens of Thousands of Viruses from Human Metagenomes Reveals Hidden Associations with Chronic Diseases.</title>
        <authorList>
            <person name="Tisza M.J."/>
            <person name="Buck C.B."/>
        </authorList>
    </citation>
    <scope>NUCLEOTIDE SEQUENCE</scope>
    <source>
        <strain evidence="1">CtNZz8</strain>
    </source>
</reference>
<protein>
    <submittedName>
        <fullName evidence="1">Uncharacterized protein</fullName>
    </submittedName>
</protein>